<organism evidence="1 2">
    <name type="scientific">Naganishia vaughanmartiniae</name>
    <dbReference type="NCBI Taxonomy" id="1424756"/>
    <lineage>
        <taxon>Eukaryota</taxon>
        <taxon>Fungi</taxon>
        <taxon>Dikarya</taxon>
        <taxon>Basidiomycota</taxon>
        <taxon>Agaricomycotina</taxon>
        <taxon>Tremellomycetes</taxon>
        <taxon>Filobasidiales</taxon>
        <taxon>Filobasidiaceae</taxon>
        <taxon>Naganishia</taxon>
    </lineage>
</organism>
<gene>
    <name evidence="1" type="ORF">QFC22_005625</name>
</gene>
<dbReference type="EMBL" id="JASBWU010000018">
    <property type="protein sequence ID" value="KAJ9114749.1"/>
    <property type="molecule type" value="Genomic_DNA"/>
</dbReference>
<keyword evidence="2" id="KW-1185">Reference proteome</keyword>
<reference evidence="1" key="1">
    <citation type="submission" date="2023-04" db="EMBL/GenBank/DDBJ databases">
        <title>Draft Genome sequencing of Naganishia species isolated from polar environments using Oxford Nanopore Technology.</title>
        <authorList>
            <person name="Leo P."/>
            <person name="Venkateswaran K."/>
        </authorList>
    </citation>
    <scope>NUCLEOTIDE SEQUENCE</scope>
    <source>
        <strain evidence="1">MNA-CCFEE 5425</strain>
    </source>
</reference>
<evidence type="ECO:0000313" key="2">
    <source>
        <dbReference type="Proteomes" id="UP001243375"/>
    </source>
</evidence>
<sequence>MFVSLETAYLDETDKETGKKPEGAPERLGWKSTSKPVYAWDSRYQAVIQDWGPRLQAIIGKTDGSWDTEFTVVDRSRNESTKVMNLKSQLENKLAHIRRKGAGRNQANSLSANEIMTILKNYVLWDNVEDSGTDPTPSVATPSADQHSSDFASKRLPPPSGMVTINGVLHPATTQQDSRTTNPQGNTQTLTGTDPSGYSIFCPPTAQPGQPSFTVDPEWDVTLPPLLHHDQQST</sequence>
<accession>A0ACC2WUD5</accession>
<dbReference type="Proteomes" id="UP001243375">
    <property type="component" value="Unassembled WGS sequence"/>
</dbReference>
<proteinExistence type="predicted"/>
<name>A0ACC2WUD5_9TREE</name>
<evidence type="ECO:0000313" key="1">
    <source>
        <dbReference type="EMBL" id="KAJ9114749.1"/>
    </source>
</evidence>
<protein>
    <submittedName>
        <fullName evidence="1">Uncharacterized protein</fullName>
    </submittedName>
</protein>
<comment type="caution">
    <text evidence="1">The sequence shown here is derived from an EMBL/GenBank/DDBJ whole genome shotgun (WGS) entry which is preliminary data.</text>
</comment>